<accession>A0A060ZBK3</accession>
<name>A0A060ZBK3_9ACTN</name>
<dbReference type="EMBL" id="JAGGLR010000011">
    <property type="protein sequence ID" value="MBP2063387.1"/>
    <property type="molecule type" value="Genomic_DNA"/>
</dbReference>
<keyword evidence="3" id="KW-1185">Reference proteome</keyword>
<evidence type="ECO:0000313" key="3">
    <source>
        <dbReference type="Proteomes" id="UP000756710"/>
    </source>
</evidence>
<reference evidence="1" key="1">
    <citation type="submission" date="2014-05" db="EMBL/GenBank/DDBJ databases">
        <authorList>
            <person name="Horn Fabian"/>
        </authorList>
    </citation>
    <scope>NUCLEOTIDE SEQUENCE</scope>
</reference>
<reference evidence="2 3" key="2">
    <citation type="submission" date="2021-03" db="EMBL/GenBank/DDBJ databases">
        <title>Genomic Encyclopedia of Type Strains, Phase IV (KMG-IV): sequencing the most valuable type-strain genomes for metagenomic binning, comparative biology and taxonomic classification.</title>
        <authorList>
            <person name="Goeker M."/>
        </authorList>
    </citation>
    <scope>NUCLEOTIDE SEQUENCE [LARGE SCALE GENOMIC DNA]</scope>
    <source>
        <strain evidence="2 3">DSM 41954</strain>
    </source>
</reference>
<sequence length="39" mass="4088">MLARVGRFCQSEDASATRALGNSVEVGDTSVQMAFPVDA</sequence>
<dbReference type="HOGENOM" id="CLU_3317715_0_0_11"/>
<dbReference type="EMBL" id="LK022848">
    <property type="protein sequence ID" value="CDR01613.1"/>
    <property type="molecule type" value="Genomic_DNA"/>
</dbReference>
<evidence type="ECO:0000313" key="1">
    <source>
        <dbReference type="EMBL" id="CDR01613.1"/>
    </source>
</evidence>
<protein>
    <submittedName>
        <fullName evidence="1">Uncharacterized protein</fullName>
    </submittedName>
</protein>
<organism evidence="1">
    <name type="scientific">Streptomyces iranensis</name>
    <dbReference type="NCBI Taxonomy" id="576784"/>
    <lineage>
        <taxon>Bacteria</taxon>
        <taxon>Bacillati</taxon>
        <taxon>Actinomycetota</taxon>
        <taxon>Actinomycetes</taxon>
        <taxon>Kitasatosporales</taxon>
        <taxon>Streptomycetaceae</taxon>
        <taxon>Streptomyces</taxon>
        <taxon>Streptomyces violaceusniger group</taxon>
    </lineage>
</organism>
<dbReference type="AlphaFoldDB" id="A0A060ZBK3"/>
<evidence type="ECO:0000313" key="2">
    <source>
        <dbReference type="EMBL" id="MBP2063387.1"/>
    </source>
</evidence>
<gene>
    <name evidence="2" type="ORF">J2Z30_004408</name>
    <name evidence="1" type="ORF">SIRAN417</name>
</gene>
<proteinExistence type="predicted"/>
<dbReference type="Proteomes" id="UP000756710">
    <property type="component" value="Unassembled WGS sequence"/>
</dbReference>